<evidence type="ECO:0000313" key="3">
    <source>
        <dbReference type="EMBL" id="PJF35795.1"/>
    </source>
</evidence>
<keyword evidence="1" id="KW-0732">Signal</keyword>
<organism evidence="3 4">
    <name type="scientific">Candidatus Thermofonsia Clade 1 bacterium</name>
    <dbReference type="NCBI Taxonomy" id="2364210"/>
    <lineage>
        <taxon>Bacteria</taxon>
        <taxon>Bacillati</taxon>
        <taxon>Chloroflexota</taxon>
        <taxon>Candidatus Thermofontia</taxon>
        <taxon>Candidatus Thermofonsia Clade 1</taxon>
    </lineage>
</organism>
<evidence type="ECO:0000259" key="2">
    <source>
        <dbReference type="Pfam" id="PF02230"/>
    </source>
</evidence>
<gene>
    <name evidence="3" type="ORF">CUN49_08760</name>
</gene>
<dbReference type="GO" id="GO:0016787">
    <property type="term" value="F:hydrolase activity"/>
    <property type="evidence" value="ECO:0007669"/>
    <property type="project" value="InterPro"/>
</dbReference>
<dbReference type="Gene3D" id="3.40.50.1820">
    <property type="entry name" value="alpha/beta hydrolase"/>
    <property type="match status" value="1"/>
</dbReference>
<protein>
    <submittedName>
        <fullName evidence="3">Phospholipase</fullName>
    </submittedName>
</protein>
<reference evidence="3 4" key="1">
    <citation type="submission" date="2017-11" db="EMBL/GenBank/DDBJ databases">
        <title>Evolution of Phototrophy in the Chloroflexi Phylum Driven by Horizontal Gene Transfer.</title>
        <authorList>
            <person name="Ward L.M."/>
            <person name="Hemp J."/>
            <person name="Shih P.M."/>
            <person name="Mcglynn S.E."/>
            <person name="Fischer W."/>
        </authorList>
    </citation>
    <scope>NUCLEOTIDE SEQUENCE [LARGE SCALE GENOMIC DNA]</scope>
    <source>
        <strain evidence="3">JP3_13</strain>
    </source>
</reference>
<dbReference type="PANTHER" id="PTHR43037:SF1">
    <property type="entry name" value="BLL1128 PROTEIN"/>
    <property type="match status" value="1"/>
</dbReference>
<dbReference type="Pfam" id="PF02230">
    <property type="entry name" value="Abhydrolase_2"/>
    <property type="match status" value="1"/>
</dbReference>
<dbReference type="InterPro" id="IPR029058">
    <property type="entry name" value="AB_hydrolase_fold"/>
</dbReference>
<dbReference type="EMBL" id="PGTM01000110">
    <property type="protein sequence ID" value="PJF35795.1"/>
    <property type="molecule type" value="Genomic_DNA"/>
</dbReference>
<dbReference type="AlphaFoldDB" id="A0A2M8PE16"/>
<evidence type="ECO:0000256" key="1">
    <source>
        <dbReference type="ARBA" id="ARBA00022729"/>
    </source>
</evidence>
<sequence length="223" mass="24617">MDRQPRRIVPMQQGYTSRFLNYLLYLPDDQPAEALPLIVFLHGSGERGADLNLVKRYALPALLETQSDFPAAVLSPQCPPETRWTEHAAAVLALIDSVRQAHRFDSARLYLTGFSMGGQGTWYIAARAPRLFAAIAPVAARIPPDPHFLKHLCDLKDVPIWAIHGSADEVVPCENTRNLAAALETCGGKVKVSLLEGADHVQTAIRAFAPSFGLYEWLLAHRL</sequence>
<dbReference type="SUPFAM" id="SSF53474">
    <property type="entry name" value="alpha/beta-Hydrolases"/>
    <property type="match status" value="1"/>
</dbReference>
<name>A0A2M8PE16_9CHLR</name>
<accession>A0A2M8PE16</accession>
<dbReference type="InterPro" id="IPR050955">
    <property type="entry name" value="Plant_Biomass_Hydrol_Est"/>
</dbReference>
<proteinExistence type="predicted"/>
<evidence type="ECO:0000313" key="4">
    <source>
        <dbReference type="Proteomes" id="UP000229681"/>
    </source>
</evidence>
<dbReference type="InterPro" id="IPR003140">
    <property type="entry name" value="PLipase/COase/thioEstase"/>
</dbReference>
<feature type="domain" description="Phospholipase/carboxylesterase/thioesterase" evidence="2">
    <location>
        <begin position="87"/>
        <end position="201"/>
    </location>
</feature>
<comment type="caution">
    <text evidence="3">The sequence shown here is derived from an EMBL/GenBank/DDBJ whole genome shotgun (WGS) entry which is preliminary data.</text>
</comment>
<dbReference type="PANTHER" id="PTHR43037">
    <property type="entry name" value="UNNAMED PRODUCT-RELATED"/>
    <property type="match status" value="1"/>
</dbReference>
<dbReference type="Proteomes" id="UP000229681">
    <property type="component" value="Unassembled WGS sequence"/>
</dbReference>